<dbReference type="GO" id="GO:0016020">
    <property type="term" value="C:membrane"/>
    <property type="evidence" value="ECO:0007669"/>
    <property type="project" value="UniProtKB-SubCell"/>
</dbReference>
<name>A0AAJ7BH03_CEPCN</name>
<dbReference type="KEGG" id="ccin:107263246"/>
<keyword evidence="7" id="KW-1185">Reference proteome</keyword>
<gene>
    <name evidence="8" type="primary">LOC107263246</name>
</gene>
<reference evidence="8" key="1">
    <citation type="submission" date="2025-08" db="UniProtKB">
        <authorList>
            <consortium name="RefSeq"/>
        </authorList>
    </citation>
    <scope>IDENTIFICATION</scope>
</reference>
<keyword evidence="3 6" id="KW-0812">Transmembrane</keyword>
<evidence type="ECO:0000256" key="1">
    <source>
        <dbReference type="ARBA" id="ARBA00004141"/>
    </source>
</evidence>
<keyword evidence="4 6" id="KW-1133">Transmembrane helix</keyword>
<feature type="transmembrane region" description="Helical" evidence="6">
    <location>
        <begin position="105"/>
        <end position="126"/>
    </location>
</feature>
<proteinExistence type="predicted"/>
<keyword evidence="5 6" id="KW-0472">Membrane</keyword>
<accession>A0AAJ7BH03</accession>
<feature type="transmembrane region" description="Helical" evidence="6">
    <location>
        <begin position="169"/>
        <end position="188"/>
    </location>
</feature>
<evidence type="ECO:0000256" key="2">
    <source>
        <dbReference type="ARBA" id="ARBA00013977"/>
    </source>
</evidence>
<evidence type="ECO:0000256" key="5">
    <source>
        <dbReference type="ARBA" id="ARBA00023136"/>
    </source>
</evidence>
<evidence type="ECO:0000256" key="6">
    <source>
        <dbReference type="SAM" id="Phobius"/>
    </source>
</evidence>
<sequence>MFYTKRETILCIFVTSMIALCSHLGDRMLKHGSTPAMRAIFDNLTHATVGALTWSLIIILSRKSVVHNVFQIVSCFLVSSLIDLDHFLSARSWRLSDATRLDKRPFLHCSTVPIFAWLVLIAISKMTSRPNLINHAWILLAAFFSHHIRDASRKGMWFYPFGSTPPIPYYFYIFISMTLPFVIHWLMFTPMPLVEYDAMSIDIV</sequence>
<dbReference type="PANTHER" id="PTHR13628:SF1">
    <property type="entry name" value="TRANSMEMBRANE PROTEIN 267"/>
    <property type="match status" value="1"/>
</dbReference>
<dbReference type="AlphaFoldDB" id="A0AAJ7BH03"/>
<protein>
    <recommendedName>
        <fullName evidence="2">Transmembrane protein 267</fullName>
    </recommendedName>
</protein>
<evidence type="ECO:0000313" key="7">
    <source>
        <dbReference type="Proteomes" id="UP000694920"/>
    </source>
</evidence>
<evidence type="ECO:0000256" key="3">
    <source>
        <dbReference type="ARBA" id="ARBA00022692"/>
    </source>
</evidence>
<dbReference type="Proteomes" id="UP000694920">
    <property type="component" value="Unplaced"/>
</dbReference>
<feature type="transmembrane region" description="Helical" evidence="6">
    <location>
        <begin position="6"/>
        <end position="25"/>
    </location>
</feature>
<evidence type="ECO:0000313" key="8">
    <source>
        <dbReference type="RefSeq" id="XP_015585715.1"/>
    </source>
</evidence>
<comment type="subcellular location">
    <subcellularLocation>
        <location evidence="1">Membrane</location>
        <topology evidence="1">Multi-pass membrane protein</topology>
    </subcellularLocation>
</comment>
<organism evidence="7 8">
    <name type="scientific">Cephus cinctus</name>
    <name type="common">Wheat stem sawfly</name>
    <dbReference type="NCBI Taxonomy" id="211228"/>
    <lineage>
        <taxon>Eukaryota</taxon>
        <taxon>Metazoa</taxon>
        <taxon>Ecdysozoa</taxon>
        <taxon>Arthropoda</taxon>
        <taxon>Hexapoda</taxon>
        <taxon>Insecta</taxon>
        <taxon>Pterygota</taxon>
        <taxon>Neoptera</taxon>
        <taxon>Endopterygota</taxon>
        <taxon>Hymenoptera</taxon>
        <taxon>Cephoidea</taxon>
        <taxon>Cephidae</taxon>
        <taxon>Cephus</taxon>
    </lineage>
</organism>
<dbReference type="InterPro" id="IPR026572">
    <property type="entry name" value="TMEM267"/>
</dbReference>
<dbReference type="PANTHER" id="PTHR13628">
    <property type="entry name" value="TRANSMEMBRANE PROTEIN 267"/>
    <property type="match status" value="1"/>
</dbReference>
<dbReference type="RefSeq" id="XP_015585715.1">
    <property type="nucleotide sequence ID" value="XM_015730229.2"/>
</dbReference>
<dbReference type="GeneID" id="107263246"/>
<feature type="transmembrane region" description="Helical" evidence="6">
    <location>
        <begin position="37"/>
        <end position="59"/>
    </location>
</feature>
<evidence type="ECO:0000256" key="4">
    <source>
        <dbReference type="ARBA" id="ARBA00022989"/>
    </source>
</evidence>